<protein>
    <recommendedName>
        <fullName evidence="4">SHOCT domain-containing protein</fullName>
    </recommendedName>
</protein>
<organism evidence="2 3">
    <name type="scientific">Inquilinus limosus</name>
    <dbReference type="NCBI Taxonomy" id="171674"/>
    <lineage>
        <taxon>Bacteria</taxon>
        <taxon>Pseudomonadati</taxon>
        <taxon>Pseudomonadota</taxon>
        <taxon>Alphaproteobacteria</taxon>
        <taxon>Rhodospirillales</taxon>
        <taxon>Rhodospirillaceae</taxon>
        <taxon>Inquilinus</taxon>
    </lineage>
</organism>
<accession>A0A952FNN6</accession>
<evidence type="ECO:0008006" key="4">
    <source>
        <dbReference type="Google" id="ProtNLM"/>
    </source>
</evidence>
<evidence type="ECO:0000256" key="1">
    <source>
        <dbReference type="SAM" id="MobiDB-lite"/>
    </source>
</evidence>
<dbReference type="EMBL" id="JAEKLZ010000189">
    <property type="protein sequence ID" value="MBW8725909.1"/>
    <property type="molecule type" value="Genomic_DNA"/>
</dbReference>
<dbReference type="AlphaFoldDB" id="A0A952FNN6"/>
<comment type="caution">
    <text evidence="2">The sequence shown here is derived from an EMBL/GenBank/DDBJ whole genome shotgun (WGS) entry which is preliminary data.</text>
</comment>
<gene>
    <name evidence="2" type="ORF">JF625_12245</name>
</gene>
<evidence type="ECO:0000313" key="2">
    <source>
        <dbReference type="EMBL" id="MBW8725909.1"/>
    </source>
</evidence>
<dbReference type="Proteomes" id="UP000700706">
    <property type="component" value="Unassembled WGS sequence"/>
</dbReference>
<name>A0A952FNN6_9PROT</name>
<evidence type="ECO:0000313" key="3">
    <source>
        <dbReference type="Proteomes" id="UP000700706"/>
    </source>
</evidence>
<reference evidence="2" key="1">
    <citation type="submission" date="2020-06" db="EMBL/GenBank/DDBJ databases">
        <title>Stable isotope informed genome-resolved metagenomics uncovers potential trophic interactions in rhizosphere soil.</title>
        <authorList>
            <person name="Starr E.P."/>
            <person name="Shi S."/>
            <person name="Blazewicz S.J."/>
            <person name="Koch B.J."/>
            <person name="Probst A.J."/>
            <person name="Hungate B.A."/>
            <person name="Pett-Ridge J."/>
            <person name="Firestone M.K."/>
            <person name="Banfield J.F."/>
        </authorList>
    </citation>
    <scope>NUCLEOTIDE SEQUENCE</scope>
    <source>
        <strain evidence="2">YM_69_17</strain>
    </source>
</reference>
<sequence>MAEKAQPGATGGDADAESGSVGDDNRGRALVALEIMRRRGLIDPATYEARRKEIEQS</sequence>
<proteinExistence type="predicted"/>
<feature type="region of interest" description="Disordered" evidence="1">
    <location>
        <begin position="1"/>
        <end position="25"/>
    </location>
</feature>